<keyword evidence="3" id="KW-1185">Reference proteome</keyword>
<dbReference type="EMBL" id="NHYD01003050">
    <property type="protein sequence ID" value="PPQ83096.1"/>
    <property type="molecule type" value="Genomic_DNA"/>
</dbReference>
<dbReference type="OrthoDB" id="3260134at2759"/>
<reference evidence="2 3" key="1">
    <citation type="journal article" date="2018" name="Evol. Lett.">
        <title>Horizontal gene cluster transfer increased hallucinogenic mushroom diversity.</title>
        <authorList>
            <person name="Reynolds H.T."/>
            <person name="Vijayakumar V."/>
            <person name="Gluck-Thaler E."/>
            <person name="Korotkin H.B."/>
            <person name="Matheny P.B."/>
            <person name="Slot J.C."/>
        </authorList>
    </citation>
    <scope>NUCLEOTIDE SEQUENCE [LARGE SCALE GENOMIC DNA]</scope>
    <source>
        <strain evidence="2 3">2631</strain>
    </source>
</reference>
<sequence>MLSQGLSASRPSEKLHQPMDISSSSKGRPDIDLAHARKKIPVDNDVSTTWFIPNPIHVSPSTPRSRRYMRERDAHTSSSNSNGRRSKILDALDTSQPLLMRRVIDEVLTMDDLAGLSGLRQSSISTASWRRDGLLPNSGHFVAAEMNCVGDRKTFDPRSKIEIEDIPCIRKHTPVRSRRSHVPSSRLGRFCYDTGPSFESRLLQSNKSHSNRYSSASISNVPFDRDDSSSNFEVEDSGYMKFIGDKNRASSPWSTKRRQSSSRTTDDVKYTHSDRASSYSSDHSPVDPDSDVYEALSAGNVEEEESHLSIKIETLCGTLPSSIRLGPIRAQYGDADSKISVFGSLFEQSNPWSAVGLILGLPEFRTDKKAPDQLLVDEGASQLDEDDCDCDSLFGVVWQSTNDEGYISNDDALVNVSWQNLIPDYGSTPMISSESVQRSPMALDYSDRLSMGRTEISPRHVEFIYEDLLEGQPECDRSILDPPDDTMLVHQSSILAQSEKTAVLEPRDDNADQVSMQAEETNFEKMTTENAERDGATIKIVIPELREINGRFFGPSLFNDFDESD</sequence>
<feature type="region of interest" description="Disordered" evidence="1">
    <location>
        <begin position="1"/>
        <end position="29"/>
    </location>
</feature>
<name>A0A409WX97_PSICY</name>
<dbReference type="InParanoid" id="A0A409WX97"/>
<feature type="region of interest" description="Disordered" evidence="1">
    <location>
        <begin position="248"/>
        <end position="292"/>
    </location>
</feature>
<dbReference type="Proteomes" id="UP000283269">
    <property type="component" value="Unassembled WGS sequence"/>
</dbReference>
<protein>
    <submittedName>
        <fullName evidence="2">Uncharacterized protein</fullName>
    </submittedName>
</protein>
<organism evidence="2 3">
    <name type="scientific">Psilocybe cyanescens</name>
    <dbReference type="NCBI Taxonomy" id="93625"/>
    <lineage>
        <taxon>Eukaryota</taxon>
        <taxon>Fungi</taxon>
        <taxon>Dikarya</taxon>
        <taxon>Basidiomycota</taxon>
        <taxon>Agaricomycotina</taxon>
        <taxon>Agaricomycetes</taxon>
        <taxon>Agaricomycetidae</taxon>
        <taxon>Agaricales</taxon>
        <taxon>Agaricineae</taxon>
        <taxon>Strophariaceae</taxon>
        <taxon>Psilocybe</taxon>
    </lineage>
</organism>
<evidence type="ECO:0000256" key="1">
    <source>
        <dbReference type="SAM" id="MobiDB-lite"/>
    </source>
</evidence>
<dbReference type="AlphaFoldDB" id="A0A409WX97"/>
<comment type="caution">
    <text evidence="2">The sequence shown here is derived from an EMBL/GenBank/DDBJ whole genome shotgun (WGS) entry which is preliminary data.</text>
</comment>
<proteinExistence type="predicted"/>
<feature type="compositionally biased region" description="Polar residues" evidence="1">
    <location>
        <begin position="1"/>
        <end position="10"/>
    </location>
</feature>
<feature type="region of interest" description="Disordered" evidence="1">
    <location>
        <begin position="54"/>
        <end position="89"/>
    </location>
</feature>
<gene>
    <name evidence="2" type="ORF">CVT25_003800</name>
</gene>
<evidence type="ECO:0000313" key="3">
    <source>
        <dbReference type="Proteomes" id="UP000283269"/>
    </source>
</evidence>
<feature type="region of interest" description="Disordered" evidence="1">
    <location>
        <begin position="205"/>
        <end position="230"/>
    </location>
</feature>
<evidence type="ECO:0000313" key="2">
    <source>
        <dbReference type="EMBL" id="PPQ83096.1"/>
    </source>
</evidence>
<accession>A0A409WX97</accession>
<feature type="compositionally biased region" description="Basic and acidic residues" evidence="1">
    <location>
        <begin position="264"/>
        <end position="275"/>
    </location>
</feature>
<feature type="compositionally biased region" description="Polar residues" evidence="1">
    <location>
        <begin position="205"/>
        <end position="220"/>
    </location>
</feature>